<sequence>MDQPVHDLTVFKVHFGPLTLKLYDKGARVLRVEAIAHNVKGLRCGKVVEKLPIMLTKLQQMVIDFLNVIHAADHSYLPDGILDALAEPTQRGTRRLAGVDLQKPRVRAVSEAILALVPKPGGFTMAELAHKVRNSLSSEDVTYTSRHAVYDFSKLRGKKLVKRIGKSRRYHAPPDGIRILAGMFILRERVIKPVLAGLGNPRVGRPPKNIRLFIKSCG</sequence>
<protein>
    <submittedName>
        <fullName evidence="1">Uncharacterized protein</fullName>
    </submittedName>
</protein>
<gene>
    <name evidence="1" type="ORF">BECKLFY1418C_GA0070996_12081</name>
</gene>
<name>A0A450X6S7_9GAMM</name>
<dbReference type="EMBL" id="CAADFN010000208">
    <property type="protein sequence ID" value="VFK25002.1"/>
    <property type="molecule type" value="Genomic_DNA"/>
</dbReference>
<reference evidence="1" key="1">
    <citation type="submission" date="2019-02" db="EMBL/GenBank/DDBJ databases">
        <authorList>
            <person name="Gruber-Vodicka R. H."/>
            <person name="Seah K. B. B."/>
        </authorList>
    </citation>
    <scope>NUCLEOTIDE SEQUENCE</scope>
    <source>
        <strain evidence="1">BECK_BY7</strain>
    </source>
</reference>
<dbReference type="AlphaFoldDB" id="A0A450X6S7"/>
<evidence type="ECO:0000313" key="1">
    <source>
        <dbReference type="EMBL" id="VFK25002.1"/>
    </source>
</evidence>
<organism evidence="1">
    <name type="scientific">Candidatus Kentrum sp. LFY</name>
    <dbReference type="NCBI Taxonomy" id="2126342"/>
    <lineage>
        <taxon>Bacteria</taxon>
        <taxon>Pseudomonadati</taxon>
        <taxon>Pseudomonadota</taxon>
        <taxon>Gammaproteobacteria</taxon>
        <taxon>Candidatus Kentrum</taxon>
    </lineage>
</organism>
<proteinExistence type="predicted"/>
<accession>A0A450X6S7</accession>